<evidence type="ECO:0000256" key="1">
    <source>
        <dbReference type="SAM" id="Phobius"/>
    </source>
</evidence>
<dbReference type="HOGENOM" id="CLU_171854_5_1_5"/>
<keyword evidence="1" id="KW-0472">Membrane</keyword>
<dbReference type="STRING" id="715226.ABI_03140"/>
<evidence type="ECO:0000313" key="3">
    <source>
        <dbReference type="Proteomes" id="UP000006512"/>
    </source>
</evidence>
<keyword evidence="1" id="KW-0812">Transmembrane</keyword>
<accession>F4QJ51</accession>
<feature type="transmembrane region" description="Helical" evidence="1">
    <location>
        <begin position="12"/>
        <end position="35"/>
    </location>
</feature>
<sequence length="56" mass="5919">MLRRFIADERGATAIEYGLVAGLLFLGVVGAITAYGDAFTTMYEGIRDSTEAVMGG</sequence>
<keyword evidence="1" id="KW-1133">Transmembrane helix</keyword>
<dbReference type="AlphaFoldDB" id="F4QJ51"/>
<name>F4QJ51_9CAUL</name>
<dbReference type="InterPro" id="IPR007047">
    <property type="entry name" value="Flp_Fap"/>
</dbReference>
<dbReference type="RefSeq" id="WP_006271050.1">
    <property type="nucleotide sequence ID" value="NZ_GL883077.1"/>
</dbReference>
<keyword evidence="3" id="KW-1185">Reference proteome</keyword>
<gene>
    <name evidence="2" type="ORF">ABI_03140</name>
</gene>
<organism evidence="2 3">
    <name type="scientific">Asticcacaulis biprosthecium C19</name>
    <dbReference type="NCBI Taxonomy" id="715226"/>
    <lineage>
        <taxon>Bacteria</taxon>
        <taxon>Pseudomonadati</taxon>
        <taxon>Pseudomonadota</taxon>
        <taxon>Alphaproteobacteria</taxon>
        <taxon>Caulobacterales</taxon>
        <taxon>Caulobacteraceae</taxon>
        <taxon>Asticcacaulis</taxon>
    </lineage>
</organism>
<dbReference type="EMBL" id="GL883077">
    <property type="protein sequence ID" value="EGF91882.1"/>
    <property type="molecule type" value="Genomic_DNA"/>
</dbReference>
<proteinExistence type="predicted"/>
<reference evidence="3" key="1">
    <citation type="submission" date="2011-03" db="EMBL/GenBank/DDBJ databases">
        <title>Draft genome sequence of Brevundimonas diminuta.</title>
        <authorList>
            <person name="Brown P.J.B."/>
            <person name="Buechlein A."/>
            <person name="Hemmerich C."/>
            <person name="Brun Y.V."/>
        </authorList>
    </citation>
    <scope>NUCLEOTIDE SEQUENCE [LARGE SCALE GENOMIC DNA]</scope>
    <source>
        <strain evidence="3">C19</strain>
    </source>
</reference>
<dbReference type="Pfam" id="PF04964">
    <property type="entry name" value="Flp_Fap"/>
    <property type="match status" value="1"/>
</dbReference>
<protein>
    <submittedName>
        <fullName evidence="2">Flp/Fap pilin component family protein</fullName>
    </submittedName>
</protein>
<evidence type="ECO:0000313" key="2">
    <source>
        <dbReference type="EMBL" id="EGF91882.1"/>
    </source>
</evidence>
<dbReference type="Proteomes" id="UP000006512">
    <property type="component" value="Unassembled WGS sequence"/>
</dbReference>